<sequence>MGGQPKENLKKPTDLPQIDRVEVNRNPPAARAEAARQEPAPRIRVQEQQQQYNNQRRRVENLKKPTDLPQIDRVEVNRNPPAARAEAARQEPAPRIRVQEQQQQYNNQRRRVGGYFSDYEVLEVISDIKAAFHNIAIQPEHRKVQVNRNPQAARVEAARNEPVARDFVQQQQQRINNQQNKASTIEPKSPTPISFIYFSLGAESNSCSRMKRISIMEKFYI</sequence>
<evidence type="ECO:0000256" key="1">
    <source>
        <dbReference type="SAM" id="MobiDB-lite"/>
    </source>
</evidence>
<reference evidence="2 3" key="2">
    <citation type="journal article" date="2022" name="Mol. Biol. Evol.">
        <title>Comparative Genomics Reveals Insights into the Divergent Evolution of Astigmatic Mites and Household Pest Adaptations.</title>
        <authorList>
            <person name="Xiong Q."/>
            <person name="Wan A.T."/>
            <person name="Liu X."/>
            <person name="Fung C.S."/>
            <person name="Xiao X."/>
            <person name="Malainual N."/>
            <person name="Hou J."/>
            <person name="Wang L."/>
            <person name="Wang M."/>
            <person name="Yang K.Y."/>
            <person name="Cui Y."/>
            <person name="Leung E.L."/>
            <person name="Nong W."/>
            <person name="Shin S.K."/>
            <person name="Au S.W."/>
            <person name="Jeong K.Y."/>
            <person name="Chew F.T."/>
            <person name="Hui J.H."/>
            <person name="Leung T.F."/>
            <person name="Tungtrongchitr A."/>
            <person name="Zhong N."/>
            <person name="Liu Z."/>
            <person name="Tsui S.K."/>
        </authorList>
    </citation>
    <scope>NUCLEOTIDE SEQUENCE [LARGE SCALE GENOMIC DNA]</scope>
    <source>
        <strain evidence="2">Derp</strain>
    </source>
</reference>
<evidence type="ECO:0000313" key="3">
    <source>
        <dbReference type="Proteomes" id="UP000887458"/>
    </source>
</evidence>
<accession>A0ABQ8JXA8</accession>
<feature type="compositionally biased region" description="Basic and acidic residues" evidence="1">
    <location>
        <begin position="57"/>
        <end position="67"/>
    </location>
</feature>
<reference evidence="2 3" key="1">
    <citation type="journal article" date="2018" name="J. Allergy Clin. Immunol.">
        <title>High-quality assembly of Dermatophagoides pteronyssinus genome and transcriptome reveals a wide range of novel allergens.</title>
        <authorList>
            <person name="Liu X.Y."/>
            <person name="Yang K.Y."/>
            <person name="Wang M.Q."/>
            <person name="Kwok J.S."/>
            <person name="Zeng X."/>
            <person name="Yang Z."/>
            <person name="Xiao X.J."/>
            <person name="Lau C.P."/>
            <person name="Li Y."/>
            <person name="Huang Z.M."/>
            <person name="Ba J.G."/>
            <person name="Yim A.K."/>
            <person name="Ouyang C.Y."/>
            <person name="Ngai S.M."/>
            <person name="Chan T.F."/>
            <person name="Leung E.L."/>
            <person name="Liu L."/>
            <person name="Liu Z.G."/>
            <person name="Tsui S.K."/>
        </authorList>
    </citation>
    <scope>NUCLEOTIDE SEQUENCE [LARGE SCALE GENOMIC DNA]</scope>
    <source>
        <strain evidence="2">Derp</strain>
    </source>
</reference>
<gene>
    <name evidence="2" type="ORF">DERP_014319</name>
</gene>
<dbReference type="EMBL" id="NJHN03000001">
    <property type="protein sequence ID" value="KAH9427060.1"/>
    <property type="molecule type" value="Genomic_DNA"/>
</dbReference>
<feature type="compositionally biased region" description="Basic and acidic residues" evidence="1">
    <location>
        <begin position="33"/>
        <end position="45"/>
    </location>
</feature>
<organism evidence="2 3">
    <name type="scientific">Dermatophagoides pteronyssinus</name>
    <name type="common">European house dust mite</name>
    <dbReference type="NCBI Taxonomy" id="6956"/>
    <lineage>
        <taxon>Eukaryota</taxon>
        <taxon>Metazoa</taxon>
        <taxon>Ecdysozoa</taxon>
        <taxon>Arthropoda</taxon>
        <taxon>Chelicerata</taxon>
        <taxon>Arachnida</taxon>
        <taxon>Acari</taxon>
        <taxon>Acariformes</taxon>
        <taxon>Sarcoptiformes</taxon>
        <taxon>Astigmata</taxon>
        <taxon>Psoroptidia</taxon>
        <taxon>Analgoidea</taxon>
        <taxon>Pyroglyphidae</taxon>
        <taxon>Dermatophagoidinae</taxon>
        <taxon>Dermatophagoides</taxon>
    </lineage>
</organism>
<proteinExistence type="predicted"/>
<feature type="region of interest" description="Disordered" evidence="1">
    <location>
        <begin position="1"/>
        <end position="67"/>
    </location>
</feature>
<dbReference type="Proteomes" id="UP000887458">
    <property type="component" value="Unassembled WGS sequence"/>
</dbReference>
<evidence type="ECO:0000313" key="2">
    <source>
        <dbReference type="EMBL" id="KAH9427060.1"/>
    </source>
</evidence>
<feature type="compositionally biased region" description="Basic and acidic residues" evidence="1">
    <location>
        <begin position="7"/>
        <end position="23"/>
    </location>
</feature>
<comment type="caution">
    <text evidence="2">The sequence shown here is derived from an EMBL/GenBank/DDBJ whole genome shotgun (WGS) entry which is preliminary data.</text>
</comment>
<protein>
    <submittedName>
        <fullName evidence="2">Uncharacterized protein</fullName>
    </submittedName>
</protein>
<name>A0ABQ8JXA8_DERPT</name>
<keyword evidence="3" id="KW-1185">Reference proteome</keyword>